<keyword evidence="2" id="KW-1185">Reference proteome</keyword>
<sequence>MNRLRVLYIQDQNEGPRFTDVEETGGISGQGGVPIYFKNVGSTAVILWVQKGGTIATENLSLAITGFTATELQPGEEYIPAWAPFYYQEPGATMLGNGIEMKNVFAIFRPSRLGSPAGNRLVVVRQVLEGKRLLITTETVRVSGSLVLNCFAARLLNQGLNTVMVGDISVPAGKELEVKGEPGFTIDSPLLLTFADGTSGREIVDEFPLTKPIRNLDFDPSLEPDPMPEQP</sequence>
<dbReference type="Proteomes" id="UP001501153">
    <property type="component" value="Unassembled WGS sequence"/>
</dbReference>
<protein>
    <submittedName>
        <fullName evidence="1">Uncharacterized protein</fullName>
    </submittedName>
</protein>
<dbReference type="RefSeq" id="WP_345237741.1">
    <property type="nucleotide sequence ID" value="NZ_BAABGZ010000076.1"/>
</dbReference>
<dbReference type="EMBL" id="BAABGZ010000076">
    <property type="protein sequence ID" value="GAA4366881.1"/>
    <property type="molecule type" value="Genomic_DNA"/>
</dbReference>
<accession>A0ABP8IRJ7</accession>
<reference evidence="2" key="1">
    <citation type="journal article" date="2019" name="Int. J. Syst. Evol. Microbiol.">
        <title>The Global Catalogue of Microorganisms (GCM) 10K type strain sequencing project: providing services to taxonomists for standard genome sequencing and annotation.</title>
        <authorList>
            <consortium name="The Broad Institute Genomics Platform"/>
            <consortium name="The Broad Institute Genome Sequencing Center for Infectious Disease"/>
            <person name="Wu L."/>
            <person name="Ma J."/>
        </authorList>
    </citation>
    <scope>NUCLEOTIDE SEQUENCE [LARGE SCALE GENOMIC DNA]</scope>
    <source>
        <strain evidence="2">JCM 17923</strain>
    </source>
</reference>
<evidence type="ECO:0000313" key="2">
    <source>
        <dbReference type="Proteomes" id="UP001501153"/>
    </source>
</evidence>
<proteinExistence type="predicted"/>
<gene>
    <name evidence="1" type="ORF">GCM10023185_38320</name>
</gene>
<comment type="caution">
    <text evidence="1">The sequence shown here is derived from an EMBL/GenBank/DDBJ whole genome shotgun (WGS) entry which is preliminary data.</text>
</comment>
<organism evidence="1 2">
    <name type="scientific">Hymenobacter saemangeumensis</name>
    <dbReference type="NCBI Taxonomy" id="1084522"/>
    <lineage>
        <taxon>Bacteria</taxon>
        <taxon>Pseudomonadati</taxon>
        <taxon>Bacteroidota</taxon>
        <taxon>Cytophagia</taxon>
        <taxon>Cytophagales</taxon>
        <taxon>Hymenobacteraceae</taxon>
        <taxon>Hymenobacter</taxon>
    </lineage>
</organism>
<name>A0ABP8IRJ7_9BACT</name>
<evidence type="ECO:0000313" key="1">
    <source>
        <dbReference type="EMBL" id="GAA4366881.1"/>
    </source>
</evidence>